<sequence>MRYPIAIEPGDDIHAWGVVVPDLPGCFSAGDTLDEAIEQAREAIELHIDGLLDDGCDVPPPQPVSAHQARPEFVGWIWAVVAIDPAMLDDKVERVNVTLPRRVLSRLDRAAKAAGETRSGYIARLAIEAPHRRCVQ</sequence>
<dbReference type="InterPro" id="IPR051404">
    <property type="entry name" value="TA_system_antitoxin"/>
</dbReference>
<dbReference type="SUPFAM" id="SSF47598">
    <property type="entry name" value="Ribbon-helix-helix"/>
    <property type="match status" value="1"/>
</dbReference>
<dbReference type="InterPro" id="IPR035069">
    <property type="entry name" value="TTHA1013/TTHA0281-like"/>
</dbReference>
<protein>
    <recommendedName>
        <fullName evidence="1">HicB-like antitoxin of toxin-antitoxin system domain-containing protein</fullName>
    </recommendedName>
</protein>
<evidence type="ECO:0000313" key="3">
    <source>
        <dbReference type="Proteomes" id="UP000615989"/>
    </source>
</evidence>
<dbReference type="SUPFAM" id="SSF143100">
    <property type="entry name" value="TTHA1013/TTHA0281-like"/>
    <property type="match status" value="1"/>
</dbReference>
<dbReference type="InterPro" id="IPR010985">
    <property type="entry name" value="Ribbon_hlx_hlx"/>
</dbReference>
<dbReference type="PANTHER" id="PTHR34504">
    <property type="entry name" value="ANTITOXIN HICB"/>
    <property type="match status" value="1"/>
</dbReference>
<dbReference type="PANTHER" id="PTHR34504:SF2">
    <property type="entry name" value="UPF0150 PROTEIN SSL0259"/>
    <property type="match status" value="1"/>
</dbReference>
<evidence type="ECO:0000259" key="1">
    <source>
        <dbReference type="Pfam" id="PF15919"/>
    </source>
</evidence>
<name>A0ABX1PRA6_9RHOO</name>
<organism evidence="2 3">
    <name type="scientific">Aromatoleum anaerobium</name>
    <dbReference type="NCBI Taxonomy" id="182180"/>
    <lineage>
        <taxon>Bacteria</taxon>
        <taxon>Pseudomonadati</taxon>
        <taxon>Pseudomonadota</taxon>
        <taxon>Betaproteobacteria</taxon>
        <taxon>Rhodocyclales</taxon>
        <taxon>Rhodocyclaceae</taxon>
        <taxon>Aromatoleum</taxon>
    </lineage>
</organism>
<accession>A0ABX1PRA6</accession>
<dbReference type="InterPro" id="IPR031807">
    <property type="entry name" value="HicB-like"/>
</dbReference>
<gene>
    <name evidence="2" type="ORF">GO606_17295</name>
</gene>
<reference evidence="2" key="1">
    <citation type="submission" date="2019-12" db="EMBL/GenBank/DDBJ databases">
        <title>Comparative genomics gives insights into the taxonomy of the Azoarcus-Aromatoleum group and reveals separate origins of nif in the plant-associated Azoarcus and non-plant-associated Aromatoleum sub-groups.</title>
        <authorList>
            <person name="Lafos M."/>
            <person name="Maluk M."/>
            <person name="Batista M."/>
            <person name="Junghare M."/>
            <person name="Carmona M."/>
            <person name="Faoro H."/>
            <person name="Cruz L.M."/>
            <person name="Battistoni F."/>
            <person name="De Souza E."/>
            <person name="Pedrosa F."/>
            <person name="Chen W.-M."/>
            <person name="Poole P.S."/>
            <person name="Dixon R.A."/>
            <person name="James E.K."/>
        </authorList>
    </citation>
    <scope>NUCLEOTIDE SEQUENCE</scope>
    <source>
        <strain evidence="2">LuFRes1</strain>
    </source>
</reference>
<keyword evidence="3" id="KW-1185">Reference proteome</keyword>
<dbReference type="Pfam" id="PF15919">
    <property type="entry name" value="HicB_lk_antitox"/>
    <property type="match status" value="1"/>
</dbReference>
<dbReference type="Proteomes" id="UP000615989">
    <property type="component" value="Unassembled WGS sequence"/>
</dbReference>
<dbReference type="RefSeq" id="WP_169119756.1">
    <property type="nucleotide sequence ID" value="NZ_WTVG02000036.1"/>
</dbReference>
<proteinExistence type="predicted"/>
<dbReference type="EMBL" id="WTVG01000070">
    <property type="protein sequence ID" value="NMG26433.1"/>
    <property type="molecule type" value="Genomic_DNA"/>
</dbReference>
<feature type="domain" description="HicB-like antitoxin of toxin-antitoxin system" evidence="1">
    <location>
        <begin position="3"/>
        <end position="126"/>
    </location>
</feature>
<evidence type="ECO:0000313" key="2">
    <source>
        <dbReference type="EMBL" id="NMG26433.1"/>
    </source>
</evidence>
<comment type="caution">
    <text evidence="2">The sequence shown here is derived from an EMBL/GenBank/DDBJ whole genome shotgun (WGS) entry which is preliminary data.</text>
</comment>
<dbReference type="Gene3D" id="3.30.160.250">
    <property type="match status" value="1"/>
</dbReference>